<dbReference type="OrthoDB" id="9795125at2"/>
<dbReference type="GO" id="GO:0030435">
    <property type="term" value="P:sporulation resulting in formation of a cellular spore"/>
    <property type="evidence" value="ECO:0007669"/>
    <property type="project" value="InterPro"/>
</dbReference>
<dbReference type="InterPro" id="IPR012504">
    <property type="entry name" value="Spore_YabP"/>
</dbReference>
<dbReference type="Gene3D" id="2.60.40.2000">
    <property type="match status" value="1"/>
</dbReference>
<dbReference type="AlphaFoldDB" id="A0A1B7LCL8"/>
<proteinExistence type="predicted"/>
<gene>
    <name evidence="1" type="ORF">A6M21_13175</name>
</gene>
<sequence length="92" mass="10148">MEPQGKNKVALTDRKHLQVEGVRQVESFDEKEITLDTNMGLLYLKGEGLHITQLDLGTGKLEAAGLFSLLQFREAKAGGRARGKGVLDRLLK</sequence>
<keyword evidence="2" id="KW-1185">Reference proteome</keyword>
<dbReference type="InterPro" id="IPR022476">
    <property type="entry name" value="Spore_YabP/YqfC"/>
</dbReference>
<dbReference type="NCBIfam" id="TIGR02892">
    <property type="entry name" value="spore_yabP"/>
    <property type="match status" value="1"/>
</dbReference>
<dbReference type="Pfam" id="PF07873">
    <property type="entry name" value="YabP"/>
    <property type="match status" value="1"/>
</dbReference>
<dbReference type="RefSeq" id="WP_066669618.1">
    <property type="nucleotide sequence ID" value="NZ_LYVF01000175.1"/>
</dbReference>
<dbReference type="InterPro" id="IPR038705">
    <property type="entry name" value="YabP_sf"/>
</dbReference>
<organism evidence="1 2">
    <name type="scientific">Desulfotomaculum copahuensis</name>
    <dbReference type="NCBI Taxonomy" id="1838280"/>
    <lineage>
        <taxon>Bacteria</taxon>
        <taxon>Bacillati</taxon>
        <taxon>Bacillota</taxon>
        <taxon>Clostridia</taxon>
        <taxon>Eubacteriales</taxon>
        <taxon>Desulfotomaculaceae</taxon>
        <taxon>Desulfotomaculum</taxon>
    </lineage>
</organism>
<protein>
    <submittedName>
        <fullName evidence="1">Sporulation protein YabP</fullName>
    </submittedName>
</protein>
<dbReference type="Proteomes" id="UP000078532">
    <property type="component" value="Unassembled WGS sequence"/>
</dbReference>
<reference evidence="1 2" key="1">
    <citation type="submission" date="2016-04" db="EMBL/GenBank/DDBJ databases">
        <authorList>
            <person name="Evans L.H."/>
            <person name="Alamgir A."/>
            <person name="Owens N."/>
            <person name="Weber N.D."/>
            <person name="Virtaneva K."/>
            <person name="Barbian K."/>
            <person name="Babar A."/>
            <person name="Rosenke K."/>
        </authorList>
    </citation>
    <scope>NUCLEOTIDE SEQUENCE [LARGE SCALE GENOMIC DNA]</scope>
    <source>
        <strain evidence="1 2">LMa1</strain>
    </source>
</reference>
<dbReference type="EMBL" id="LYVF01000175">
    <property type="protein sequence ID" value="OAT80680.1"/>
    <property type="molecule type" value="Genomic_DNA"/>
</dbReference>
<name>A0A1B7LCL8_9FIRM</name>
<dbReference type="STRING" id="1838280.A6M21_13175"/>
<evidence type="ECO:0000313" key="1">
    <source>
        <dbReference type="EMBL" id="OAT80680.1"/>
    </source>
</evidence>
<evidence type="ECO:0000313" key="2">
    <source>
        <dbReference type="Proteomes" id="UP000078532"/>
    </source>
</evidence>
<accession>A0A1B7LCL8</accession>
<comment type="caution">
    <text evidence="1">The sequence shown here is derived from an EMBL/GenBank/DDBJ whole genome shotgun (WGS) entry which is preliminary data.</text>
</comment>